<feature type="domain" description="CstA N-terminal" evidence="8">
    <location>
        <begin position="6"/>
        <end position="129"/>
    </location>
</feature>
<feature type="transmembrane region" description="Helical" evidence="7">
    <location>
        <begin position="78"/>
        <end position="103"/>
    </location>
</feature>
<evidence type="ECO:0000313" key="9">
    <source>
        <dbReference type="EMBL" id="GAL37999.1"/>
    </source>
</evidence>
<organism evidence="9 10">
    <name type="scientific">Vibrio maritimus</name>
    <dbReference type="NCBI Taxonomy" id="990268"/>
    <lineage>
        <taxon>Bacteria</taxon>
        <taxon>Pseudomonadati</taxon>
        <taxon>Pseudomonadota</taxon>
        <taxon>Gammaproteobacteria</taxon>
        <taxon>Vibrionales</taxon>
        <taxon>Vibrionaceae</taxon>
        <taxon>Vibrio</taxon>
    </lineage>
</organism>
<proteinExistence type="inferred from homology"/>
<evidence type="ECO:0000256" key="7">
    <source>
        <dbReference type="SAM" id="Phobius"/>
    </source>
</evidence>
<evidence type="ECO:0000256" key="2">
    <source>
        <dbReference type="ARBA" id="ARBA00007755"/>
    </source>
</evidence>
<feature type="transmembrane region" description="Helical" evidence="7">
    <location>
        <begin position="115"/>
        <end position="134"/>
    </location>
</feature>
<dbReference type="Pfam" id="PF02554">
    <property type="entry name" value="CstA"/>
    <property type="match status" value="1"/>
</dbReference>
<dbReference type="EMBL" id="BBMT01000024">
    <property type="protein sequence ID" value="GAL37999.1"/>
    <property type="molecule type" value="Genomic_DNA"/>
</dbReference>
<accession>A0A090TH23</accession>
<evidence type="ECO:0000256" key="4">
    <source>
        <dbReference type="ARBA" id="ARBA00022692"/>
    </source>
</evidence>
<name>A0A090TH23_9VIBR</name>
<dbReference type="GO" id="GO:0005886">
    <property type="term" value="C:plasma membrane"/>
    <property type="evidence" value="ECO:0007669"/>
    <property type="project" value="UniProtKB-SubCell"/>
</dbReference>
<evidence type="ECO:0000256" key="1">
    <source>
        <dbReference type="ARBA" id="ARBA00004651"/>
    </source>
</evidence>
<keyword evidence="3" id="KW-1003">Cell membrane</keyword>
<keyword evidence="4 7" id="KW-0812">Transmembrane</keyword>
<reference evidence="9 10" key="2">
    <citation type="submission" date="2014-09" db="EMBL/GenBank/DDBJ databases">
        <authorList>
            <consortium name="NBRP consortium"/>
            <person name="Sawabe T."/>
            <person name="Meirelles P."/>
            <person name="Nakanishi M."/>
            <person name="Sayaka M."/>
            <person name="Hattori M."/>
            <person name="Ohkuma M."/>
        </authorList>
    </citation>
    <scope>NUCLEOTIDE SEQUENCE [LARGE SCALE GENOMIC DNA]</scope>
    <source>
        <strain evidence="9 10">JCM 19240</strain>
    </source>
</reference>
<dbReference type="AlphaFoldDB" id="A0A090TH23"/>
<keyword evidence="6 7" id="KW-0472">Membrane</keyword>
<keyword evidence="5 7" id="KW-1133">Transmembrane helix</keyword>
<comment type="similarity">
    <text evidence="2">Belongs to the peptide transporter carbon starvation (CstA) (TC 2.A.114) family.</text>
</comment>
<evidence type="ECO:0000256" key="6">
    <source>
        <dbReference type="ARBA" id="ARBA00023136"/>
    </source>
</evidence>
<feature type="transmembrane region" description="Helical" evidence="7">
    <location>
        <begin position="35"/>
        <end position="57"/>
    </location>
</feature>
<evidence type="ECO:0000259" key="8">
    <source>
        <dbReference type="Pfam" id="PF02554"/>
    </source>
</evidence>
<evidence type="ECO:0000313" key="10">
    <source>
        <dbReference type="Proteomes" id="UP000029224"/>
    </source>
</evidence>
<dbReference type="InterPro" id="IPR051605">
    <property type="entry name" value="CstA"/>
</dbReference>
<keyword evidence="10" id="KW-1185">Reference proteome</keyword>
<comment type="subcellular location">
    <subcellularLocation>
        <location evidence="1">Cell membrane</location>
        <topology evidence="1">Multi-pass membrane protein</topology>
    </subcellularLocation>
</comment>
<protein>
    <submittedName>
        <fullName evidence="9">Carbon starvation protein A</fullName>
    </submittedName>
</protein>
<dbReference type="PANTHER" id="PTHR30252:SF4">
    <property type="entry name" value="CARBON STARVATION"/>
    <property type="match status" value="1"/>
</dbReference>
<sequence>MSTKKVYLVQLLNIAGVGPIFGPIMGALYGPAAMLWIVIGCIFAGAVHDYFSGMLSVRNGGASVPTITGRYLGNGAKHFMNIFAIVLLLLVGVVFVSAPAGMITNLVNDQMDMSMSMTTMVVIIFAYYIIATIVPVDKIIGRFYHCSVRCLSSCLLALSQRLHCQASTKSWAALKSVTCLPT</sequence>
<dbReference type="GO" id="GO:0009267">
    <property type="term" value="P:cellular response to starvation"/>
    <property type="evidence" value="ECO:0007669"/>
    <property type="project" value="InterPro"/>
</dbReference>
<feature type="transmembrane region" description="Helical" evidence="7">
    <location>
        <begin position="7"/>
        <end position="29"/>
    </location>
</feature>
<evidence type="ECO:0000256" key="3">
    <source>
        <dbReference type="ARBA" id="ARBA00022475"/>
    </source>
</evidence>
<comment type="caution">
    <text evidence="9">The sequence shown here is derived from an EMBL/GenBank/DDBJ whole genome shotgun (WGS) entry which is preliminary data.</text>
</comment>
<dbReference type="Proteomes" id="UP000029224">
    <property type="component" value="Unassembled WGS sequence"/>
</dbReference>
<gene>
    <name evidence="9" type="ORF">JCM19240_2923</name>
</gene>
<reference evidence="9 10" key="1">
    <citation type="submission" date="2014-09" db="EMBL/GenBank/DDBJ databases">
        <title>Vibrio maritimus JCM 19240. (C210) whole genome shotgun sequence.</title>
        <authorList>
            <person name="Sawabe T."/>
            <person name="Meirelles P."/>
            <person name="Nakanishi M."/>
            <person name="Sayaka M."/>
            <person name="Hattori M."/>
            <person name="Ohkuma M."/>
        </authorList>
    </citation>
    <scope>NUCLEOTIDE SEQUENCE [LARGE SCALE GENOMIC DNA]</scope>
    <source>
        <strain evidence="9 10">JCM 19240</strain>
    </source>
</reference>
<evidence type="ECO:0000256" key="5">
    <source>
        <dbReference type="ARBA" id="ARBA00022989"/>
    </source>
</evidence>
<dbReference type="InterPro" id="IPR003706">
    <property type="entry name" value="CstA_N"/>
</dbReference>
<dbReference type="PANTHER" id="PTHR30252">
    <property type="entry name" value="INNER MEMBRANE PEPTIDE TRANSPORTER"/>
    <property type="match status" value="1"/>
</dbReference>